<evidence type="ECO:0000256" key="6">
    <source>
        <dbReference type="SAM" id="Phobius"/>
    </source>
</evidence>
<evidence type="ECO:0000256" key="5">
    <source>
        <dbReference type="ARBA" id="ARBA00023136"/>
    </source>
</evidence>
<name>A0A7S3E1Q3_9CHLO</name>
<reference evidence="8" key="1">
    <citation type="submission" date="2021-01" db="EMBL/GenBank/DDBJ databases">
        <authorList>
            <person name="Corre E."/>
            <person name="Pelletier E."/>
            <person name="Niang G."/>
            <person name="Scheremetjew M."/>
            <person name="Finn R."/>
            <person name="Kale V."/>
            <person name="Holt S."/>
            <person name="Cochrane G."/>
            <person name="Meng A."/>
            <person name="Brown T."/>
            <person name="Cohen L."/>
        </authorList>
    </citation>
    <scope>NUCLEOTIDE SEQUENCE</scope>
    <source>
        <strain evidence="8">RCC856</strain>
    </source>
</reference>
<evidence type="ECO:0000259" key="7">
    <source>
        <dbReference type="Pfam" id="PF06454"/>
    </source>
</evidence>
<dbReference type="InterPro" id="IPR009457">
    <property type="entry name" value="THH1/TOM1/TOM3_dom"/>
</dbReference>
<keyword evidence="3 6" id="KW-0812">Transmembrane</keyword>
<feature type="transmembrane region" description="Helical" evidence="6">
    <location>
        <begin position="127"/>
        <end position="148"/>
    </location>
</feature>
<evidence type="ECO:0000256" key="3">
    <source>
        <dbReference type="ARBA" id="ARBA00022692"/>
    </source>
</evidence>
<feature type="transmembrane region" description="Helical" evidence="6">
    <location>
        <begin position="215"/>
        <end position="236"/>
    </location>
</feature>
<evidence type="ECO:0000256" key="4">
    <source>
        <dbReference type="ARBA" id="ARBA00022989"/>
    </source>
</evidence>
<protein>
    <recommendedName>
        <fullName evidence="7">THH1/TOM1/TOM3 domain-containing protein</fullName>
    </recommendedName>
</protein>
<feature type="domain" description="THH1/TOM1/TOM3" evidence="7">
    <location>
        <begin position="16"/>
        <end position="278"/>
    </location>
</feature>
<feature type="transmembrane region" description="Helical" evidence="6">
    <location>
        <begin position="168"/>
        <end position="194"/>
    </location>
</feature>
<dbReference type="PANTHER" id="PTHR31142">
    <property type="entry name" value="TOBAMOVIRUS MULTIPLICATION PROTEIN 1-LIKE ISOFORM X1"/>
    <property type="match status" value="1"/>
</dbReference>
<keyword evidence="5 6" id="KW-0472">Membrane</keyword>
<evidence type="ECO:0000256" key="1">
    <source>
        <dbReference type="ARBA" id="ARBA00004127"/>
    </source>
</evidence>
<keyword evidence="4 6" id="KW-1133">Transmembrane helix</keyword>
<dbReference type="GO" id="GO:0012505">
    <property type="term" value="C:endomembrane system"/>
    <property type="evidence" value="ECO:0007669"/>
    <property type="project" value="UniProtKB-SubCell"/>
</dbReference>
<proteinExistence type="inferred from homology"/>
<feature type="transmembrane region" description="Helical" evidence="6">
    <location>
        <begin position="53"/>
        <end position="72"/>
    </location>
</feature>
<dbReference type="AlphaFoldDB" id="A0A7S3E1Q3"/>
<dbReference type="InterPro" id="IPR040226">
    <property type="entry name" value="THH1/TOM1/TOM3"/>
</dbReference>
<organism evidence="8">
    <name type="scientific">Chloropicon laureae</name>
    <dbReference type="NCBI Taxonomy" id="464258"/>
    <lineage>
        <taxon>Eukaryota</taxon>
        <taxon>Viridiplantae</taxon>
        <taxon>Chlorophyta</taxon>
        <taxon>Chloropicophyceae</taxon>
        <taxon>Chloropicales</taxon>
        <taxon>Chloropicaceae</taxon>
        <taxon>Chloropicon</taxon>
    </lineage>
</organism>
<feature type="transmembrane region" description="Helical" evidence="6">
    <location>
        <begin position="242"/>
        <end position="263"/>
    </location>
</feature>
<dbReference type="EMBL" id="HBHU01005311">
    <property type="protein sequence ID" value="CAE0017189.1"/>
    <property type="molecule type" value="Transcribed_RNA"/>
</dbReference>
<evidence type="ECO:0000313" key="8">
    <source>
        <dbReference type="EMBL" id="CAE0017189.1"/>
    </source>
</evidence>
<comment type="subcellular location">
    <subcellularLocation>
        <location evidence="1">Endomembrane system</location>
        <topology evidence="1">Multi-pass membrane protein</topology>
    </subcellularLocation>
</comment>
<dbReference type="PANTHER" id="PTHR31142:SF3">
    <property type="entry name" value="THH1_TOM1_TOM3 DOMAIN-CONTAINING PROTEIN"/>
    <property type="match status" value="1"/>
</dbReference>
<evidence type="ECO:0000256" key="2">
    <source>
        <dbReference type="ARBA" id="ARBA00006779"/>
    </source>
</evidence>
<accession>A0A7S3E1Q3</accession>
<feature type="transmembrane region" description="Helical" evidence="6">
    <location>
        <begin position="88"/>
        <end position="115"/>
    </location>
</feature>
<sequence length="279" mass="31488">MMLQAFLSISMGESELLAYVLAVLYLSLGITALVQLIRIQLRLPEYGWTTQKVFHLLNVMCLFARGALFFIFPDKWLVNIADPPDRPLFYYTAFLLPGQIYFTTYTLLILFWAEIYHQARSLPLKHLRPAFFACNAVVYIVPLGIAVAQMQVESGSDPDGHARHVLKYAMAAVMSFVWLSAAAGFIFYGGRLFVMLRRFPLESKGRRKKLQEVGAVAGVSAVSFVVRAALFAFLAFVKTSVYTQFSYFLVVEIVPVAIILVVLRKLPPKRTTDGYHAIR</sequence>
<dbReference type="Pfam" id="PF06454">
    <property type="entry name" value="THH1_TOM1-3_dom"/>
    <property type="match status" value="1"/>
</dbReference>
<comment type="similarity">
    <text evidence="2">Belongs to the plant tobamovirus multiplication TOM1 protein family.</text>
</comment>
<feature type="transmembrane region" description="Helical" evidence="6">
    <location>
        <begin position="16"/>
        <end position="41"/>
    </location>
</feature>
<gene>
    <name evidence="8" type="ORF">CLAU1311_LOCUS3425</name>
</gene>